<dbReference type="InterPro" id="IPR045518">
    <property type="entry name" value="2EXR"/>
</dbReference>
<organism evidence="2 3">
    <name type="scientific">Mollisia scopiformis</name>
    <name type="common">Conifer needle endophyte fungus</name>
    <name type="synonym">Phialocephala scopiformis</name>
    <dbReference type="NCBI Taxonomy" id="149040"/>
    <lineage>
        <taxon>Eukaryota</taxon>
        <taxon>Fungi</taxon>
        <taxon>Dikarya</taxon>
        <taxon>Ascomycota</taxon>
        <taxon>Pezizomycotina</taxon>
        <taxon>Leotiomycetes</taxon>
        <taxon>Helotiales</taxon>
        <taxon>Mollisiaceae</taxon>
        <taxon>Mollisia</taxon>
    </lineage>
</organism>
<keyword evidence="3" id="KW-1185">Reference proteome</keyword>
<reference evidence="2 3" key="1">
    <citation type="submission" date="2015-10" db="EMBL/GenBank/DDBJ databases">
        <title>Full genome of DAOMC 229536 Phialocephala scopiformis, a fungal endophyte of spruce producing the potent anti-insectan compound rugulosin.</title>
        <authorList>
            <consortium name="DOE Joint Genome Institute"/>
            <person name="Walker A.K."/>
            <person name="Frasz S.L."/>
            <person name="Seifert K.A."/>
            <person name="Miller J.D."/>
            <person name="Mondo S.J."/>
            <person name="Labutti K."/>
            <person name="Lipzen A."/>
            <person name="Dockter R."/>
            <person name="Kennedy M."/>
            <person name="Grigoriev I.V."/>
            <person name="Spatafora J.W."/>
        </authorList>
    </citation>
    <scope>NUCLEOTIDE SEQUENCE [LARGE SCALE GENOMIC DNA]</scope>
    <source>
        <strain evidence="2 3">CBS 120377</strain>
    </source>
</reference>
<dbReference type="RefSeq" id="XP_018071752.1">
    <property type="nucleotide sequence ID" value="XM_018213052.1"/>
</dbReference>
<name>A0A194XCB9_MOLSC</name>
<dbReference type="Pfam" id="PF20150">
    <property type="entry name" value="2EXR"/>
    <property type="match status" value="1"/>
</dbReference>
<dbReference type="KEGG" id="psco:LY89DRAFT_668725"/>
<dbReference type="InParanoid" id="A0A194XCB9"/>
<protein>
    <recommendedName>
        <fullName evidence="1">2EXR domain-containing protein</fullName>
    </recommendedName>
</protein>
<sequence length="307" mass="35422">MKLPIELRHAIWVLARPEARVVKISLSKARPTFGELQRFAYTKAKVPNLLHACSESRQVALKWYTIAYNKPKDQSLFNKLFQIALRRTVYPPIYLDVKADFIYLHCRVCKGEVCDLSTDCGVTSDWSEKSKSPRIICEQPQYTIPPVLWFHQIEEIFVATPGYGQRLQAGTPASRFVIERNGIKMRLDSLNRYKALCKLEARIGKNCPPVPKRLDAVQSGNPPSGIPKRPILRGLPREVRNAELEKARRQAELEAEDQWEEESDAIVFSEETWNKKQKTRNGFVPLWTTYTPAQTQTSKEWKPTLRR</sequence>
<evidence type="ECO:0000313" key="2">
    <source>
        <dbReference type="EMBL" id="KUJ17397.1"/>
    </source>
</evidence>
<evidence type="ECO:0000313" key="3">
    <source>
        <dbReference type="Proteomes" id="UP000070700"/>
    </source>
</evidence>
<accession>A0A194XCB9</accession>
<proteinExistence type="predicted"/>
<dbReference type="Proteomes" id="UP000070700">
    <property type="component" value="Unassembled WGS sequence"/>
</dbReference>
<gene>
    <name evidence="2" type="ORF">LY89DRAFT_668725</name>
</gene>
<dbReference type="EMBL" id="KQ947414">
    <property type="protein sequence ID" value="KUJ17397.1"/>
    <property type="molecule type" value="Genomic_DNA"/>
</dbReference>
<dbReference type="PANTHER" id="PTHR35910:SF6">
    <property type="entry name" value="2EXR DOMAIN-CONTAINING PROTEIN"/>
    <property type="match status" value="1"/>
</dbReference>
<dbReference type="PANTHER" id="PTHR35910">
    <property type="entry name" value="2EXR DOMAIN-CONTAINING PROTEIN"/>
    <property type="match status" value="1"/>
</dbReference>
<dbReference type="AlphaFoldDB" id="A0A194XCB9"/>
<evidence type="ECO:0000259" key="1">
    <source>
        <dbReference type="Pfam" id="PF20150"/>
    </source>
</evidence>
<dbReference type="OrthoDB" id="3557569at2759"/>
<dbReference type="GeneID" id="28822778"/>
<feature type="domain" description="2EXR" evidence="1">
    <location>
        <begin position="2"/>
        <end position="101"/>
    </location>
</feature>